<organism evidence="2 3">
    <name type="scientific">Gigaspora margarita</name>
    <dbReference type="NCBI Taxonomy" id="4874"/>
    <lineage>
        <taxon>Eukaryota</taxon>
        <taxon>Fungi</taxon>
        <taxon>Fungi incertae sedis</taxon>
        <taxon>Mucoromycota</taxon>
        <taxon>Glomeromycotina</taxon>
        <taxon>Glomeromycetes</taxon>
        <taxon>Diversisporales</taxon>
        <taxon>Gigasporaceae</taxon>
        <taxon>Gigaspora</taxon>
    </lineage>
</organism>
<reference evidence="2 3" key="1">
    <citation type="submission" date="2021-06" db="EMBL/GenBank/DDBJ databases">
        <authorList>
            <person name="Kallberg Y."/>
            <person name="Tangrot J."/>
            <person name="Rosling A."/>
        </authorList>
    </citation>
    <scope>NUCLEOTIDE SEQUENCE [LARGE SCALE GENOMIC DNA]</scope>
    <source>
        <strain evidence="2 3">120-4 pot B 10/14</strain>
    </source>
</reference>
<proteinExistence type="predicted"/>
<accession>A0ABN7X8W1</accession>
<dbReference type="Proteomes" id="UP000789901">
    <property type="component" value="Unassembled WGS sequence"/>
</dbReference>
<evidence type="ECO:0000313" key="2">
    <source>
        <dbReference type="EMBL" id="CAG8850947.1"/>
    </source>
</evidence>
<feature type="region of interest" description="Disordered" evidence="1">
    <location>
        <begin position="26"/>
        <end position="81"/>
    </location>
</feature>
<feature type="compositionally biased region" description="Basic residues" evidence="1">
    <location>
        <begin position="44"/>
        <end position="55"/>
    </location>
</feature>
<evidence type="ECO:0000256" key="1">
    <source>
        <dbReference type="SAM" id="MobiDB-lite"/>
    </source>
</evidence>
<sequence length="152" mass="17510">MDGREVGKRNWNPVIIKDPIPKIKPTKIKDYDIEGIPGLPGPKSSRKGKRPKKGRKTENTSEVDLIFGSEKPKRTKTTPRPLTKYQKYKLTQKSLPENIAKLQAERDRRAKLNSLTPEQKVEHFAHNKFIDKKASQFFKKHGRPPTSVDKEK</sequence>
<keyword evidence="3" id="KW-1185">Reference proteome</keyword>
<protein>
    <submittedName>
        <fullName evidence="2">33747_t:CDS:1</fullName>
    </submittedName>
</protein>
<evidence type="ECO:0000313" key="3">
    <source>
        <dbReference type="Proteomes" id="UP000789901"/>
    </source>
</evidence>
<comment type="caution">
    <text evidence="2">The sequence shown here is derived from an EMBL/GenBank/DDBJ whole genome shotgun (WGS) entry which is preliminary data.</text>
</comment>
<feature type="region of interest" description="Disordered" evidence="1">
    <location>
        <begin position="133"/>
        <end position="152"/>
    </location>
</feature>
<name>A0ABN7X8W1_GIGMA</name>
<dbReference type="EMBL" id="CAJVQB010103504">
    <property type="protein sequence ID" value="CAG8850947.1"/>
    <property type="molecule type" value="Genomic_DNA"/>
</dbReference>
<gene>
    <name evidence="2" type="ORF">GMARGA_LOCUS40479</name>
</gene>